<feature type="compositionally biased region" description="Low complexity" evidence="1">
    <location>
        <begin position="434"/>
        <end position="443"/>
    </location>
</feature>
<dbReference type="AlphaFoldDB" id="A0AAD7BCC5"/>
<dbReference type="InterPro" id="IPR008942">
    <property type="entry name" value="ENTH_VHS"/>
</dbReference>
<dbReference type="Pfam" id="PF07714">
    <property type="entry name" value="PK_Tyr_Ser-Thr"/>
    <property type="match status" value="1"/>
</dbReference>
<dbReference type="InterPro" id="IPR000719">
    <property type="entry name" value="Prot_kinase_dom"/>
</dbReference>
<dbReference type="Pfam" id="PF00069">
    <property type="entry name" value="Pkinase"/>
    <property type="match status" value="1"/>
</dbReference>
<feature type="domain" description="Protein kinase" evidence="2">
    <location>
        <begin position="662"/>
        <end position="929"/>
    </location>
</feature>
<feature type="compositionally biased region" description="Low complexity" evidence="1">
    <location>
        <begin position="488"/>
        <end position="504"/>
    </location>
</feature>
<dbReference type="GO" id="GO:0016192">
    <property type="term" value="P:vesicle-mediated transport"/>
    <property type="evidence" value="ECO:0007669"/>
    <property type="project" value="UniProtKB-ARBA"/>
</dbReference>
<feature type="compositionally biased region" description="Acidic residues" evidence="1">
    <location>
        <begin position="302"/>
        <end position="314"/>
    </location>
</feature>
<sequence length="1273" mass="139912">MRLFGRETPRVALRPTPFLRRLSGEAWQPPDVTAASPSTASPISTTQTWAPVNTVANHDDVHELINRIRFLSSMGTDDDRPLILEVCDRVNSDATSREAVRALSHEFKHGSAAAQLSAARLWAILLRNSSTSFVAQSTAPDFLETIAEVIRSPQTAQVVRHRVLRVLGDAVYSNPGSDAFRALWVQVKPADQPEHGSPYNDHDATLRPSLRHQFRPQSILDRLSPPANSYGYQGIDSRFPYEWEAPPPSYEASTGTFISTSSGNDSTPSSPVSPSSARSSVQQIQSQERRTSSQSDYSDTFLDIESDGEGDDGVGDSVSSEAWSIVALRSASPPSNSSTSSSSSSHQAMPVAAPPPVPVPVTVQAHAHEQLMVVNTPPRGPRLKISTPRLRQGNASASPSPVSSPESPTPNTARPGGTPIRRLPPIGPANVNRTPTLPAAETLPPLPSLHFQSFSVNEQSVPFPIPAARRLPLIQAGGSRTNIPHEISVPSSSSPRRKSTPASPFHKEKGIYLCTFRYLKSVASDDQHRGALASLQVFKRVMGDIDTVSSLVYSWKYRDTLIQVSNTLGVAEDPELKDALEEDQAGVADILLDVLYSPADEAAVLALDGDAAQSVLDIVQDTLDRALLNSREATSKARRLIGKLAKACNKLPSSLIISGVTDRDEDASFSGGFGDVYKAIYRGKPVALKKMRMFQTTDQQDIRRKFFREALTWKRLSHAYIMPLIGIDTESFPSCLSMVSPWMKNGTVVKYLSGISDPLQRQRTVDRLIQEIAQGLAFLHDQKVVHGDLRGSNILVDDDGHAQLADFGLTVLSDSTTTQTNNGAGSVRWMAPEALHPEACGLPDFVRRPPSDIYAFGCVCLELYTGYPPFHHELLHDAPVMLQVMARCRPSRPAGHVIPDQIWNIMQRCWAHEYAQRPSIIDIVLELGVSQINADDGMDVDSPDIREDVWMNSPSADSDDQYEGWVARAVSPLTEFIDMAVNPRHHYLDLQEIADGPGGTTLYVARLAEDRYEELTLPDSIRAGDQKNIQARRPTFVAIKAVPIMPTGSAKLVEVLRELRTMRGVECGNILGMDALYVDPVEDQLWIRMELMTRTLSSVVALNAAGLILSDRIIAGCIKDILLALENLAANGVTPRDLRAENVLINSEGVLKLTNLAHTIQIRELETSWRPRFSGPRSLGALVRELASGRRPPLSAERHNTEDWLSHPSLASRSPSFHEFIRMCEDFDVRNSGYRKLIETSFVQNACERPALAQLLVQCTAFEGRLREQRRRG</sequence>
<reference evidence="4" key="1">
    <citation type="submission" date="2023-03" db="EMBL/GenBank/DDBJ databases">
        <title>Massive genome expansion in bonnet fungi (Mycena s.s.) driven by repeated elements and novel gene families across ecological guilds.</title>
        <authorList>
            <consortium name="Lawrence Berkeley National Laboratory"/>
            <person name="Harder C.B."/>
            <person name="Miyauchi S."/>
            <person name="Viragh M."/>
            <person name="Kuo A."/>
            <person name="Thoen E."/>
            <person name="Andreopoulos B."/>
            <person name="Lu D."/>
            <person name="Skrede I."/>
            <person name="Drula E."/>
            <person name="Henrissat B."/>
            <person name="Morin E."/>
            <person name="Kohler A."/>
            <person name="Barry K."/>
            <person name="LaButti K."/>
            <person name="Morin E."/>
            <person name="Salamov A."/>
            <person name="Lipzen A."/>
            <person name="Mereny Z."/>
            <person name="Hegedus B."/>
            <person name="Baldrian P."/>
            <person name="Stursova M."/>
            <person name="Weitz H."/>
            <person name="Taylor A."/>
            <person name="Grigoriev I.V."/>
            <person name="Nagy L.G."/>
            <person name="Martin F."/>
            <person name="Kauserud H."/>
        </authorList>
    </citation>
    <scope>NUCLEOTIDE SEQUENCE</scope>
    <source>
        <strain evidence="4">9284</strain>
    </source>
</reference>
<dbReference type="PANTHER" id="PTHR44329">
    <property type="entry name" value="SERINE/THREONINE-PROTEIN KINASE TNNI3K-RELATED"/>
    <property type="match status" value="1"/>
</dbReference>
<dbReference type="Pfam" id="PF00790">
    <property type="entry name" value="VHS"/>
    <property type="match status" value="1"/>
</dbReference>
<dbReference type="InterPro" id="IPR008266">
    <property type="entry name" value="Tyr_kinase_AS"/>
</dbReference>
<evidence type="ECO:0000313" key="4">
    <source>
        <dbReference type="EMBL" id="KAJ7617180.1"/>
    </source>
</evidence>
<protein>
    <submittedName>
        <fullName evidence="4">Kinase-like domain-containing protein</fullName>
    </submittedName>
</protein>
<feature type="region of interest" description="Disordered" evidence="1">
    <location>
        <begin position="476"/>
        <end position="504"/>
    </location>
</feature>
<dbReference type="Proteomes" id="UP001221142">
    <property type="component" value="Unassembled WGS sequence"/>
</dbReference>
<dbReference type="InterPro" id="IPR011009">
    <property type="entry name" value="Kinase-like_dom_sf"/>
</dbReference>
<feature type="compositionally biased region" description="Polar residues" evidence="1">
    <location>
        <begin position="281"/>
        <end position="298"/>
    </location>
</feature>
<dbReference type="CDD" id="cd16980">
    <property type="entry name" value="VHS_Lsb5"/>
    <property type="match status" value="1"/>
</dbReference>
<dbReference type="PROSITE" id="PS50011">
    <property type="entry name" value="PROTEIN_KINASE_DOM"/>
    <property type="match status" value="2"/>
</dbReference>
<evidence type="ECO:0000256" key="1">
    <source>
        <dbReference type="SAM" id="MobiDB-lite"/>
    </source>
</evidence>
<keyword evidence="5" id="KW-1185">Reference proteome</keyword>
<feature type="domain" description="Protein kinase" evidence="2">
    <location>
        <begin position="987"/>
        <end position="1263"/>
    </location>
</feature>
<dbReference type="InterPro" id="IPR001245">
    <property type="entry name" value="Ser-Thr/Tyr_kinase_cat_dom"/>
</dbReference>
<dbReference type="GO" id="GO:0043130">
    <property type="term" value="F:ubiquitin binding"/>
    <property type="evidence" value="ECO:0007669"/>
    <property type="project" value="InterPro"/>
</dbReference>
<keyword evidence="4" id="KW-0418">Kinase</keyword>
<evidence type="ECO:0000313" key="5">
    <source>
        <dbReference type="Proteomes" id="UP001221142"/>
    </source>
</evidence>
<evidence type="ECO:0000259" key="2">
    <source>
        <dbReference type="PROSITE" id="PS50011"/>
    </source>
</evidence>
<feature type="region of interest" description="Disordered" evidence="1">
    <location>
        <begin position="330"/>
        <end position="359"/>
    </location>
</feature>
<feature type="region of interest" description="Disordered" evidence="1">
    <location>
        <begin position="250"/>
        <end position="318"/>
    </location>
</feature>
<gene>
    <name evidence="4" type="ORF">FB45DRAFT_933578</name>
</gene>
<organism evidence="4 5">
    <name type="scientific">Roridomyces roridus</name>
    <dbReference type="NCBI Taxonomy" id="1738132"/>
    <lineage>
        <taxon>Eukaryota</taxon>
        <taxon>Fungi</taxon>
        <taxon>Dikarya</taxon>
        <taxon>Basidiomycota</taxon>
        <taxon>Agaricomycotina</taxon>
        <taxon>Agaricomycetes</taxon>
        <taxon>Agaricomycetidae</taxon>
        <taxon>Agaricales</taxon>
        <taxon>Marasmiineae</taxon>
        <taxon>Mycenaceae</taxon>
        <taxon>Roridomyces</taxon>
    </lineage>
</organism>
<dbReference type="InterPro" id="IPR002014">
    <property type="entry name" value="VHS_dom"/>
</dbReference>
<dbReference type="GO" id="GO:0004674">
    <property type="term" value="F:protein serine/threonine kinase activity"/>
    <property type="evidence" value="ECO:0007669"/>
    <property type="project" value="TreeGrafter"/>
</dbReference>
<dbReference type="InterPro" id="IPR051681">
    <property type="entry name" value="Ser/Thr_Kinases-Pseudokinases"/>
</dbReference>
<keyword evidence="4" id="KW-0808">Transferase</keyword>
<dbReference type="PROSITE" id="PS00109">
    <property type="entry name" value="PROTEIN_KINASE_TYR"/>
    <property type="match status" value="1"/>
</dbReference>
<dbReference type="Gene3D" id="3.30.200.20">
    <property type="entry name" value="Phosphorylase Kinase, domain 1"/>
    <property type="match status" value="1"/>
</dbReference>
<feature type="compositionally biased region" description="Low complexity" evidence="1">
    <location>
        <begin position="330"/>
        <end position="351"/>
    </location>
</feature>
<dbReference type="GO" id="GO:0007034">
    <property type="term" value="P:vacuolar transport"/>
    <property type="evidence" value="ECO:0007669"/>
    <property type="project" value="UniProtKB-ARBA"/>
</dbReference>
<proteinExistence type="predicted"/>
<evidence type="ECO:0000259" key="3">
    <source>
        <dbReference type="PROSITE" id="PS50179"/>
    </source>
</evidence>
<comment type="caution">
    <text evidence="4">The sequence shown here is derived from an EMBL/GenBank/DDBJ whole genome shotgun (WGS) entry which is preliminary data.</text>
</comment>
<dbReference type="SUPFAM" id="SSF48464">
    <property type="entry name" value="ENTH/VHS domain"/>
    <property type="match status" value="1"/>
</dbReference>
<dbReference type="Gene3D" id="1.25.40.90">
    <property type="match status" value="1"/>
</dbReference>
<name>A0AAD7BCC5_9AGAR</name>
<feature type="compositionally biased region" description="Low complexity" evidence="1">
    <location>
        <begin position="396"/>
        <end position="410"/>
    </location>
</feature>
<dbReference type="GO" id="GO:0005524">
    <property type="term" value="F:ATP binding"/>
    <property type="evidence" value="ECO:0007669"/>
    <property type="project" value="InterPro"/>
</dbReference>
<dbReference type="PROSITE" id="PS50179">
    <property type="entry name" value="VHS"/>
    <property type="match status" value="1"/>
</dbReference>
<feature type="region of interest" description="Disordered" evidence="1">
    <location>
        <begin position="373"/>
        <end position="444"/>
    </location>
</feature>
<dbReference type="Gene3D" id="1.10.510.10">
    <property type="entry name" value="Transferase(Phosphotransferase) domain 1"/>
    <property type="match status" value="2"/>
</dbReference>
<accession>A0AAD7BCC5</accession>
<feature type="domain" description="VHS" evidence="3">
    <location>
        <begin position="70"/>
        <end position="167"/>
    </location>
</feature>
<dbReference type="GO" id="GO:0035091">
    <property type="term" value="F:phosphatidylinositol binding"/>
    <property type="evidence" value="ECO:0007669"/>
    <property type="project" value="InterPro"/>
</dbReference>
<feature type="compositionally biased region" description="Low complexity" evidence="1">
    <location>
        <begin position="259"/>
        <end position="280"/>
    </location>
</feature>
<dbReference type="EMBL" id="JARKIF010000021">
    <property type="protein sequence ID" value="KAJ7617180.1"/>
    <property type="molecule type" value="Genomic_DNA"/>
</dbReference>
<dbReference type="SUPFAM" id="SSF56112">
    <property type="entry name" value="Protein kinase-like (PK-like)"/>
    <property type="match status" value="2"/>
</dbReference>